<dbReference type="Proteomes" id="UP000243579">
    <property type="component" value="Unassembled WGS sequence"/>
</dbReference>
<dbReference type="GO" id="GO:0004553">
    <property type="term" value="F:hydrolase activity, hydrolyzing O-glycosyl compounds"/>
    <property type="evidence" value="ECO:0007669"/>
    <property type="project" value="InterPro"/>
</dbReference>
<comment type="similarity">
    <text evidence="4">Belongs to the glycosyl hydrolase 18 family.</text>
</comment>
<dbReference type="PROSITE" id="PS51910">
    <property type="entry name" value="GH18_2"/>
    <property type="match status" value="1"/>
</dbReference>
<dbReference type="InterPro" id="IPR001579">
    <property type="entry name" value="Glyco_hydro_18_chit_AS"/>
</dbReference>
<dbReference type="InterPro" id="IPR001223">
    <property type="entry name" value="Glyco_hydro18_cat"/>
</dbReference>
<evidence type="ECO:0000313" key="8">
    <source>
        <dbReference type="Proteomes" id="UP000243579"/>
    </source>
</evidence>
<protein>
    <submittedName>
        <fullName evidence="7">Carbohydrate-binding protein</fullName>
    </submittedName>
</protein>
<dbReference type="EMBL" id="JNBR01000433">
    <property type="protein sequence ID" value="OQR92988.1"/>
    <property type="molecule type" value="Genomic_DNA"/>
</dbReference>
<accession>A0A1V9Z4Q4</accession>
<dbReference type="InterPro" id="IPR017853">
    <property type="entry name" value="GH"/>
</dbReference>
<feature type="domain" description="GH18" evidence="6">
    <location>
        <begin position="87"/>
        <end position="315"/>
    </location>
</feature>
<comment type="caution">
    <text evidence="7">The sequence shown here is derived from an EMBL/GenBank/DDBJ whole genome shotgun (WGS) entry which is preliminary data.</text>
</comment>
<dbReference type="SUPFAM" id="SSF51445">
    <property type="entry name" value="(Trans)glycosidases"/>
    <property type="match status" value="1"/>
</dbReference>
<keyword evidence="5" id="KW-0472">Membrane</keyword>
<keyword evidence="5" id="KW-1133">Transmembrane helix</keyword>
<reference evidence="7 8" key="1">
    <citation type="journal article" date="2014" name="Genome Biol. Evol.">
        <title>The secreted proteins of Achlya hypogyna and Thraustotheca clavata identify the ancestral oomycete secretome and reveal gene acquisitions by horizontal gene transfer.</title>
        <authorList>
            <person name="Misner I."/>
            <person name="Blouin N."/>
            <person name="Leonard G."/>
            <person name="Richards T.A."/>
            <person name="Lane C.E."/>
        </authorList>
    </citation>
    <scope>NUCLEOTIDE SEQUENCE [LARGE SCALE GENOMIC DNA]</scope>
    <source>
        <strain evidence="7 8">ATCC 48635</strain>
    </source>
</reference>
<evidence type="ECO:0000256" key="3">
    <source>
        <dbReference type="RuleBase" id="RU000489"/>
    </source>
</evidence>
<proteinExistence type="inferred from homology"/>
<dbReference type="GO" id="GO:0005975">
    <property type="term" value="P:carbohydrate metabolic process"/>
    <property type="evidence" value="ECO:0007669"/>
    <property type="project" value="InterPro"/>
</dbReference>
<dbReference type="Pfam" id="PF00704">
    <property type="entry name" value="Glyco_hydro_18"/>
    <property type="match status" value="1"/>
</dbReference>
<keyword evidence="1 3" id="KW-0378">Hydrolase</keyword>
<gene>
    <name evidence="7" type="ORF">ACHHYP_03045</name>
</gene>
<evidence type="ECO:0000313" key="7">
    <source>
        <dbReference type="EMBL" id="OQR92988.1"/>
    </source>
</evidence>
<evidence type="ECO:0000256" key="1">
    <source>
        <dbReference type="ARBA" id="ARBA00022801"/>
    </source>
</evidence>
<evidence type="ECO:0000256" key="5">
    <source>
        <dbReference type="SAM" id="Phobius"/>
    </source>
</evidence>
<dbReference type="AlphaFoldDB" id="A0A1V9Z4Q4"/>
<keyword evidence="8" id="KW-1185">Reference proteome</keyword>
<evidence type="ECO:0000256" key="4">
    <source>
        <dbReference type="RuleBase" id="RU004453"/>
    </source>
</evidence>
<dbReference type="STRING" id="1202772.A0A1V9Z4Q4"/>
<dbReference type="Gene3D" id="3.20.20.80">
    <property type="entry name" value="Glycosidases"/>
    <property type="match status" value="1"/>
</dbReference>
<organism evidence="7 8">
    <name type="scientific">Achlya hypogyna</name>
    <name type="common">Oomycete</name>
    <name type="synonym">Protoachlya hypogyna</name>
    <dbReference type="NCBI Taxonomy" id="1202772"/>
    <lineage>
        <taxon>Eukaryota</taxon>
        <taxon>Sar</taxon>
        <taxon>Stramenopiles</taxon>
        <taxon>Oomycota</taxon>
        <taxon>Saprolegniomycetes</taxon>
        <taxon>Saprolegniales</taxon>
        <taxon>Achlyaceae</taxon>
        <taxon>Achlya</taxon>
    </lineage>
</organism>
<evidence type="ECO:0000256" key="2">
    <source>
        <dbReference type="ARBA" id="ARBA00023295"/>
    </source>
</evidence>
<evidence type="ECO:0000259" key="6">
    <source>
        <dbReference type="PROSITE" id="PS51910"/>
    </source>
</evidence>
<dbReference type="PROSITE" id="PS01095">
    <property type="entry name" value="GH18_1"/>
    <property type="match status" value="1"/>
</dbReference>
<sequence length="315" mass="33315">MVAILSARPEDRECQILATPREDGLRHYRSCKVLWPLLSIAFLVSVIAGVAYAVQANGNSHGGFSGGRSDAQVVVPPAECPSVPPSRRLVVFWSSETEGCASVPTGVTHIVVGFALVHDGVVDPTFQGARATLLECIAAWKARCITVMASIGGATNVAGMEGIDDAGAFAASALALVHEYGFDGVDIDNESVGANFDASRVVEYMTALRSAFKGGPTAYWISYDVFVFEGVQAYCADPNRTAYSRCFPTALLPLVDWVNIMAYNVDTNSTAAARFYADATTATFPEWFSTHLGGDGSKATLGVCVGAGKLHDLDV</sequence>
<keyword evidence="2 3" id="KW-0326">Glycosidase</keyword>
<dbReference type="OrthoDB" id="76388at2759"/>
<feature type="transmembrane region" description="Helical" evidence="5">
    <location>
        <begin position="33"/>
        <end position="54"/>
    </location>
</feature>
<name>A0A1V9Z4Q4_ACHHY</name>
<keyword evidence="5" id="KW-0812">Transmembrane</keyword>